<reference evidence="1 2" key="1">
    <citation type="journal article" date="2016" name="Nat. Commun.">
        <title>Thousands of microbial genomes shed light on interconnected biogeochemical processes in an aquifer system.</title>
        <authorList>
            <person name="Anantharaman K."/>
            <person name="Brown C.T."/>
            <person name="Hug L.A."/>
            <person name="Sharon I."/>
            <person name="Castelle C.J."/>
            <person name="Probst A.J."/>
            <person name="Thomas B.C."/>
            <person name="Singh A."/>
            <person name="Wilkins M.J."/>
            <person name="Karaoz U."/>
            <person name="Brodie E.L."/>
            <person name="Williams K.H."/>
            <person name="Hubbard S.S."/>
            <person name="Banfield J.F."/>
        </authorList>
    </citation>
    <scope>NUCLEOTIDE SEQUENCE [LARGE SCALE GENOMIC DNA]</scope>
</reference>
<dbReference type="AlphaFoldDB" id="A0A1G2MLJ3"/>
<name>A0A1G2MLJ3_9BACT</name>
<dbReference type="Proteomes" id="UP000177130">
    <property type="component" value="Unassembled WGS sequence"/>
</dbReference>
<protein>
    <submittedName>
        <fullName evidence="1">Uncharacterized protein</fullName>
    </submittedName>
</protein>
<evidence type="ECO:0000313" key="1">
    <source>
        <dbReference type="EMBL" id="OHA23901.1"/>
    </source>
</evidence>
<evidence type="ECO:0000313" key="2">
    <source>
        <dbReference type="Proteomes" id="UP000177130"/>
    </source>
</evidence>
<accession>A0A1G2MLJ3</accession>
<proteinExistence type="predicted"/>
<organism evidence="1 2">
    <name type="scientific">Candidatus Taylorbacteria bacterium RIFCSPHIGHO2_02_FULL_43_32b</name>
    <dbReference type="NCBI Taxonomy" id="1802306"/>
    <lineage>
        <taxon>Bacteria</taxon>
        <taxon>Candidatus Tayloriibacteriota</taxon>
    </lineage>
</organism>
<gene>
    <name evidence="1" type="ORF">A3C72_01545</name>
</gene>
<dbReference type="EMBL" id="MHRK01000022">
    <property type="protein sequence ID" value="OHA23901.1"/>
    <property type="molecule type" value="Genomic_DNA"/>
</dbReference>
<sequence length="88" mass="10103">MNTNENPGIPLIQLESVIEGQNKLLFLCELKTKERKLAREIFFDVIEILRTNDYFKTTIPESEVKAVAKAITNQVMQALHAELLPYLN</sequence>
<comment type="caution">
    <text evidence="1">The sequence shown here is derived from an EMBL/GenBank/DDBJ whole genome shotgun (WGS) entry which is preliminary data.</text>
</comment>